<name>A0A1J0KSX4_9GAMM</name>
<dbReference type="GO" id="GO:0005886">
    <property type="term" value="C:plasma membrane"/>
    <property type="evidence" value="ECO:0007669"/>
    <property type="project" value="TreeGrafter"/>
</dbReference>
<dbReference type="OrthoDB" id="9809813at2"/>
<dbReference type="STRING" id="1542390.KX01_1398"/>
<dbReference type="PANTHER" id="PTHR30336:SF4">
    <property type="entry name" value="ENVELOPE BIOGENESIS FACTOR ELYC"/>
    <property type="match status" value="1"/>
</dbReference>
<accession>A0A1J0KSX4</accession>
<dbReference type="KEGG" id="frc:KX01_1398"/>
<dbReference type="InterPro" id="IPR051599">
    <property type="entry name" value="Cell_Envelope_Assoc"/>
</dbReference>
<keyword evidence="1" id="KW-0472">Membrane</keyword>
<feature type="domain" description="DUF218" evidence="2">
    <location>
        <begin position="41"/>
        <end position="187"/>
    </location>
</feature>
<organism evidence="3 4">
    <name type="scientific">Francisella frigiditurris</name>
    <dbReference type="NCBI Taxonomy" id="1542390"/>
    <lineage>
        <taxon>Bacteria</taxon>
        <taxon>Pseudomonadati</taxon>
        <taxon>Pseudomonadota</taxon>
        <taxon>Gammaproteobacteria</taxon>
        <taxon>Thiotrichales</taxon>
        <taxon>Francisellaceae</taxon>
        <taxon>Francisella</taxon>
    </lineage>
</organism>
<feature type="transmembrane region" description="Helical" evidence="1">
    <location>
        <begin position="6"/>
        <end position="24"/>
    </location>
</feature>
<sequence length="199" mass="22549">MLIIILVLLSIIFFTFIYIASNFLTEKYKRLEDDIIKDNFAIILLGSGLVKIDGKVLLNNRAYSRVLEACRIYFLAKQCGIHYKIIASGGDIHNYGISEAEAYSEIMLSLGVDSQDIILEKKSLNTFGNAKFTKEITKELAFDKYLLVTSSLHMKRAERIFTNMGIKIIPAISDTPSKDPIVVTHETLGIVRSYFYNYS</sequence>
<evidence type="ECO:0000259" key="2">
    <source>
        <dbReference type="Pfam" id="PF02698"/>
    </source>
</evidence>
<dbReference type="GO" id="GO:0000270">
    <property type="term" value="P:peptidoglycan metabolic process"/>
    <property type="evidence" value="ECO:0007669"/>
    <property type="project" value="TreeGrafter"/>
</dbReference>
<dbReference type="Gene3D" id="3.40.50.620">
    <property type="entry name" value="HUPs"/>
    <property type="match status" value="1"/>
</dbReference>
<keyword evidence="1" id="KW-1133">Transmembrane helix</keyword>
<protein>
    <recommendedName>
        <fullName evidence="2">DUF218 domain-containing protein</fullName>
    </recommendedName>
</protein>
<dbReference type="InterPro" id="IPR014729">
    <property type="entry name" value="Rossmann-like_a/b/a_fold"/>
</dbReference>
<keyword evidence="4" id="KW-1185">Reference proteome</keyword>
<evidence type="ECO:0000256" key="1">
    <source>
        <dbReference type="SAM" id="Phobius"/>
    </source>
</evidence>
<keyword evidence="1" id="KW-0812">Transmembrane</keyword>
<dbReference type="Pfam" id="PF02698">
    <property type="entry name" value="DUF218"/>
    <property type="match status" value="1"/>
</dbReference>
<dbReference type="GO" id="GO:0043164">
    <property type="term" value="P:Gram-negative-bacterium-type cell wall biogenesis"/>
    <property type="evidence" value="ECO:0007669"/>
    <property type="project" value="TreeGrafter"/>
</dbReference>
<evidence type="ECO:0000313" key="4">
    <source>
        <dbReference type="Proteomes" id="UP000182521"/>
    </source>
</evidence>
<dbReference type="PANTHER" id="PTHR30336">
    <property type="entry name" value="INNER MEMBRANE PROTEIN, PROBABLE PERMEASE"/>
    <property type="match status" value="1"/>
</dbReference>
<dbReference type="Proteomes" id="UP000182521">
    <property type="component" value="Chromosome"/>
</dbReference>
<dbReference type="InterPro" id="IPR003848">
    <property type="entry name" value="DUF218"/>
</dbReference>
<reference evidence="4" key="1">
    <citation type="submission" date="2014-10" db="EMBL/GenBank/DDBJ databases">
        <authorList>
            <person name="Kuske C.R."/>
            <person name="Challacombe J.F."/>
            <person name="Daligault H.E."/>
            <person name="Davenport K.W."/>
            <person name="Johnson S.L."/>
            <person name="Siddaramappa S."/>
            <person name="Petersen J.M."/>
        </authorList>
    </citation>
    <scope>NUCLEOTIDE SEQUENCE [LARGE SCALE GENOMIC DNA]</scope>
    <source>
        <strain evidence="4">CA97-1460</strain>
    </source>
</reference>
<dbReference type="AlphaFoldDB" id="A0A1J0KSX4"/>
<dbReference type="EMBL" id="CP009654">
    <property type="protein sequence ID" value="APC96857.1"/>
    <property type="molecule type" value="Genomic_DNA"/>
</dbReference>
<gene>
    <name evidence="3" type="ORF">KX01_1398</name>
</gene>
<dbReference type="CDD" id="cd06259">
    <property type="entry name" value="YdcF-like"/>
    <property type="match status" value="1"/>
</dbReference>
<proteinExistence type="predicted"/>
<evidence type="ECO:0000313" key="3">
    <source>
        <dbReference type="EMBL" id="APC96857.1"/>
    </source>
</evidence>